<feature type="domain" description="Alpha/beta hydrolase fold-3" evidence="2">
    <location>
        <begin position="100"/>
        <end position="301"/>
    </location>
</feature>
<keyword evidence="1" id="KW-0378">Hydrolase</keyword>
<sequence>MTNNIKKPNVGTKTNFGWRLDLMFGLVDFFTRIGVIPPIAQVTRWPMKKRQAMTLGGPLIHPPLPSRVKITEETISPLNADPFSVRIFTPDVVDASRPTVLFVHGGGWIAGGMTSSDYLCSNVADGVDARVISVEYRLAPEFPFPAGLEDSYAALCWIAQNNSSASGIAVMGDSAGGNLAAALCLLSKQRGGPRIVHQTLIYPVLDATLQSDSMNSYTGGGLKRHELVGMVAHYLQGNESPENPLVSPLLAPDVSGLPPAFILTADSDPLRDEGKLYAEKLSAAGISVRYLNVLNAPHGFISLPKLCKPTAGAVTEIISELRAIKSS</sequence>
<evidence type="ECO:0000259" key="2">
    <source>
        <dbReference type="Pfam" id="PF07859"/>
    </source>
</evidence>
<dbReference type="OrthoDB" id="9806180at2"/>
<reference evidence="3 4" key="1">
    <citation type="submission" date="2018-04" db="EMBL/GenBank/DDBJ databases">
        <title>Novel species isolated from glacier.</title>
        <authorList>
            <person name="Liu Q."/>
            <person name="Xin Y.-H."/>
        </authorList>
    </citation>
    <scope>NUCLEOTIDE SEQUENCE [LARGE SCALE GENOMIC DNA]</scope>
    <source>
        <strain evidence="3 4">GT1R17</strain>
    </source>
</reference>
<dbReference type="EMBL" id="QANS01000002">
    <property type="protein sequence ID" value="PTU31855.1"/>
    <property type="molecule type" value="Genomic_DNA"/>
</dbReference>
<dbReference type="Gene3D" id="3.40.50.1820">
    <property type="entry name" value="alpha/beta hydrolase"/>
    <property type="match status" value="1"/>
</dbReference>
<organism evidence="3 4">
    <name type="scientific">Stenotrophobium rhamnosiphilum</name>
    <dbReference type="NCBI Taxonomy" id="2029166"/>
    <lineage>
        <taxon>Bacteria</taxon>
        <taxon>Pseudomonadati</taxon>
        <taxon>Pseudomonadota</taxon>
        <taxon>Gammaproteobacteria</taxon>
        <taxon>Nevskiales</taxon>
        <taxon>Nevskiaceae</taxon>
        <taxon>Stenotrophobium</taxon>
    </lineage>
</organism>
<keyword evidence="4" id="KW-1185">Reference proteome</keyword>
<evidence type="ECO:0000313" key="4">
    <source>
        <dbReference type="Proteomes" id="UP000244248"/>
    </source>
</evidence>
<dbReference type="Pfam" id="PF07859">
    <property type="entry name" value="Abhydrolase_3"/>
    <property type="match status" value="1"/>
</dbReference>
<evidence type="ECO:0000256" key="1">
    <source>
        <dbReference type="ARBA" id="ARBA00022801"/>
    </source>
</evidence>
<dbReference type="RefSeq" id="WP_107939044.1">
    <property type="nucleotide sequence ID" value="NZ_QANS01000002.1"/>
</dbReference>
<dbReference type="AlphaFoldDB" id="A0A2T5MGZ3"/>
<evidence type="ECO:0000313" key="3">
    <source>
        <dbReference type="EMBL" id="PTU31855.1"/>
    </source>
</evidence>
<dbReference type="InterPro" id="IPR029058">
    <property type="entry name" value="AB_hydrolase_fold"/>
</dbReference>
<dbReference type="GO" id="GO:0016787">
    <property type="term" value="F:hydrolase activity"/>
    <property type="evidence" value="ECO:0007669"/>
    <property type="project" value="UniProtKB-KW"/>
</dbReference>
<accession>A0A2T5MGZ3</accession>
<gene>
    <name evidence="3" type="ORF">CJD38_03995</name>
</gene>
<dbReference type="InterPro" id="IPR013094">
    <property type="entry name" value="AB_hydrolase_3"/>
</dbReference>
<dbReference type="PANTHER" id="PTHR48081">
    <property type="entry name" value="AB HYDROLASE SUPERFAMILY PROTEIN C4A8.06C"/>
    <property type="match status" value="1"/>
</dbReference>
<protein>
    <recommendedName>
        <fullName evidence="2">Alpha/beta hydrolase fold-3 domain-containing protein</fullName>
    </recommendedName>
</protein>
<name>A0A2T5MGZ3_9GAMM</name>
<comment type="caution">
    <text evidence="3">The sequence shown here is derived from an EMBL/GenBank/DDBJ whole genome shotgun (WGS) entry which is preliminary data.</text>
</comment>
<proteinExistence type="predicted"/>
<dbReference type="Proteomes" id="UP000244248">
    <property type="component" value="Unassembled WGS sequence"/>
</dbReference>
<dbReference type="InterPro" id="IPR050300">
    <property type="entry name" value="GDXG_lipolytic_enzyme"/>
</dbReference>
<dbReference type="SUPFAM" id="SSF53474">
    <property type="entry name" value="alpha/beta-Hydrolases"/>
    <property type="match status" value="1"/>
</dbReference>
<dbReference type="PANTHER" id="PTHR48081:SF8">
    <property type="entry name" value="ALPHA_BETA HYDROLASE FOLD-3 DOMAIN-CONTAINING PROTEIN-RELATED"/>
    <property type="match status" value="1"/>
</dbReference>